<protein>
    <submittedName>
        <fullName evidence="1">Uncharacterized protein</fullName>
    </submittedName>
</protein>
<name>A0ACC1BJ93_9ROSI</name>
<keyword evidence="2" id="KW-1185">Reference proteome</keyword>
<organism evidence="1 2">
    <name type="scientific">Pistacia atlantica</name>
    <dbReference type="NCBI Taxonomy" id="434234"/>
    <lineage>
        <taxon>Eukaryota</taxon>
        <taxon>Viridiplantae</taxon>
        <taxon>Streptophyta</taxon>
        <taxon>Embryophyta</taxon>
        <taxon>Tracheophyta</taxon>
        <taxon>Spermatophyta</taxon>
        <taxon>Magnoliopsida</taxon>
        <taxon>eudicotyledons</taxon>
        <taxon>Gunneridae</taxon>
        <taxon>Pentapetalae</taxon>
        <taxon>rosids</taxon>
        <taxon>malvids</taxon>
        <taxon>Sapindales</taxon>
        <taxon>Anacardiaceae</taxon>
        <taxon>Pistacia</taxon>
    </lineage>
</organism>
<dbReference type="Proteomes" id="UP001164250">
    <property type="component" value="Chromosome 4"/>
</dbReference>
<evidence type="ECO:0000313" key="1">
    <source>
        <dbReference type="EMBL" id="KAJ0099010.1"/>
    </source>
</evidence>
<comment type="caution">
    <text evidence="1">The sequence shown here is derived from an EMBL/GenBank/DDBJ whole genome shotgun (WGS) entry which is preliminary data.</text>
</comment>
<accession>A0ACC1BJ93</accession>
<evidence type="ECO:0000313" key="2">
    <source>
        <dbReference type="Proteomes" id="UP001164250"/>
    </source>
</evidence>
<reference evidence="2" key="1">
    <citation type="journal article" date="2023" name="G3 (Bethesda)">
        <title>Genome assembly and association tests identify interacting loci associated with vigor, precocity, and sex in interspecific pistachio rootstocks.</title>
        <authorList>
            <person name="Palmer W."/>
            <person name="Jacygrad E."/>
            <person name="Sagayaradj S."/>
            <person name="Cavanaugh K."/>
            <person name="Han R."/>
            <person name="Bertier L."/>
            <person name="Beede B."/>
            <person name="Kafkas S."/>
            <person name="Golino D."/>
            <person name="Preece J."/>
            <person name="Michelmore R."/>
        </authorList>
    </citation>
    <scope>NUCLEOTIDE SEQUENCE [LARGE SCALE GENOMIC DNA]</scope>
</reference>
<proteinExistence type="predicted"/>
<dbReference type="EMBL" id="CM047900">
    <property type="protein sequence ID" value="KAJ0099010.1"/>
    <property type="molecule type" value="Genomic_DNA"/>
</dbReference>
<gene>
    <name evidence="1" type="ORF">Patl1_21083</name>
</gene>
<sequence>MMLSGAQASYLCAITEIKKPIEESCHQNVAASSSNTGLTQTANAGKSSSLQNVSWVSRDRAGALIEQGIQPKYLCYNPEGYPWKSAITE</sequence>